<sequence>MSDERPDEHPHSDEEVDRRFEEMMTDWDGSAAEPIDLEDPKPSAPAAFTVPRQWRAGTGPGFVEEHEEDFQPPAPPPLPKDEGFWATIACLVGGPLWLLYLFFFDRYAAALWWVAAVLITIAGIVLMVVRQPANRDEDDPFDDGARL</sequence>
<evidence type="ECO:0000256" key="1">
    <source>
        <dbReference type="SAM" id="MobiDB-lite"/>
    </source>
</evidence>
<feature type="transmembrane region" description="Helical" evidence="2">
    <location>
        <begin position="84"/>
        <end position="104"/>
    </location>
</feature>
<keyword evidence="2" id="KW-1133">Transmembrane helix</keyword>
<evidence type="ECO:0000313" key="3">
    <source>
        <dbReference type="EMBL" id="TQJ14249.1"/>
    </source>
</evidence>
<accession>A0A542EG10</accession>
<dbReference type="Proteomes" id="UP000320806">
    <property type="component" value="Unassembled WGS sequence"/>
</dbReference>
<dbReference type="RefSeq" id="WP_141928110.1">
    <property type="nucleotide sequence ID" value="NZ_BAABCI010000034.1"/>
</dbReference>
<feature type="transmembrane region" description="Helical" evidence="2">
    <location>
        <begin position="110"/>
        <end position="129"/>
    </location>
</feature>
<feature type="compositionally biased region" description="Basic and acidic residues" evidence="1">
    <location>
        <begin position="1"/>
        <end position="22"/>
    </location>
</feature>
<keyword evidence="2" id="KW-0472">Membrane</keyword>
<dbReference type="EMBL" id="VFMO01000001">
    <property type="protein sequence ID" value="TQJ14249.1"/>
    <property type="molecule type" value="Genomic_DNA"/>
</dbReference>
<keyword evidence="2" id="KW-0812">Transmembrane</keyword>
<organism evidence="3 4">
    <name type="scientific">Yimella lutea</name>
    <dbReference type="NCBI Taxonomy" id="587872"/>
    <lineage>
        <taxon>Bacteria</taxon>
        <taxon>Bacillati</taxon>
        <taxon>Actinomycetota</taxon>
        <taxon>Actinomycetes</taxon>
        <taxon>Micrococcales</taxon>
        <taxon>Dermacoccaceae</taxon>
        <taxon>Yimella</taxon>
    </lineage>
</organism>
<dbReference type="OrthoDB" id="4867773at2"/>
<dbReference type="AlphaFoldDB" id="A0A542EG10"/>
<evidence type="ECO:0000256" key="2">
    <source>
        <dbReference type="SAM" id="Phobius"/>
    </source>
</evidence>
<gene>
    <name evidence="3" type="ORF">FB459_1697</name>
</gene>
<keyword evidence="4" id="KW-1185">Reference proteome</keyword>
<name>A0A542EG10_9MICO</name>
<proteinExistence type="predicted"/>
<feature type="region of interest" description="Disordered" evidence="1">
    <location>
        <begin position="1"/>
        <end position="78"/>
    </location>
</feature>
<reference evidence="3 4" key="1">
    <citation type="submission" date="2019-06" db="EMBL/GenBank/DDBJ databases">
        <title>Sequencing the genomes of 1000 actinobacteria strains.</title>
        <authorList>
            <person name="Klenk H.-P."/>
        </authorList>
    </citation>
    <scope>NUCLEOTIDE SEQUENCE [LARGE SCALE GENOMIC DNA]</scope>
    <source>
        <strain evidence="3 4">DSM 19828</strain>
    </source>
</reference>
<protein>
    <submittedName>
        <fullName evidence="3">Uncharacterized protein</fullName>
    </submittedName>
</protein>
<comment type="caution">
    <text evidence="3">The sequence shown here is derived from an EMBL/GenBank/DDBJ whole genome shotgun (WGS) entry which is preliminary data.</text>
</comment>
<evidence type="ECO:0000313" key="4">
    <source>
        <dbReference type="Proteomes" id="UP000320806"/>
    </source>
</evidence>